<dbReference type="InterPro" id="IPR029063">
    <property type="entry name" value="SAM-dependent_MTases_sf"/>
</dbReference>
<dbReference type="EMBL" id="CAMXCT030001076">
    <property type="protein sequence ID" value="CAL4773678.1"/>
    <property type="molecule type" value="Genomic_DNA"/>
</dbReference>
<keyword evidence="5" id="KW-1185">Reference proteome</keyword>
<reference evidence="3" key="2">
    <citation type="submission" date="2024-04" db="EMBL/GenBank/DDBJ databases">
        <authorList>
            <person name="Chen Y."/>
            <person name="Shah S."/>
            <person name="Dougan E. K."/>
            <person name="Thang M."/>
            <person name="Chan C."/>
        </authorList>
    </citation>
    <scope>NUCLEOTIDE SEQUENCE [LARGE SCALE GENOMIC DNA]</scope>
</reference>
<dbReference type="InterPro" id="IPR006342">
    <property type="entry name" value="FkbM_mtfrase"/>
</dbReference>
<organism evidence="2">
    <name type="scientific">Cladocopium goreaui</name>
    <dbReference type="NCBI Taxonomy" id="2562237"/>
    <lineage>
        <taxon>Eukaryota</taxon>
        <taxon>Sar</taxon>
        <taxon>Alveolata</taxon>
        <taxon>Dinophyceae</taxon>
        <taxon>Suessiales</taxon>
        <taxon>Symbiodiniaceae</taxon>
        <taxon>Cladocopium</taxon>
    </lineage>
</organism>
<reference evidence="2" key="1">
    <citation type="submission" date="2022-10" db="EMBL/GenBank/DDBJ databases">
        <authorList>
            <person name="Chen Y."/>
            <person name="Dougan E. K."/>
            <person name="Chan C."/>
            <person name="Rhodes N."/>
            <person name="Thang M."/>
        </authorList>
    </citation>
    <scope>NUCLEOTIDE SEQUENCE</scope>
</reference>
<evidence type="ECO:0000313" key="5">
    <source>
        <dbReference type="Proteomes" id="UP001152797"/>
    </source>
</evidence>
<protein>
    <submittedName>
        <fullName evidence="4">Sodium/hydrogen exchanger 7</fullName>
    </submittedName>
</protein>
<feature type="domain" description="Methyltransferase FkbM" evidence="1">
    <location>
        <begin position="40"/>
        <end position="161"/>
    </location>
</feature>
<dbReference type="Gene3D" id="3.40.50.150">
    <property type="entry name" value="Vaccinia Virus protein VP39"/>
    <property type="match status" value="1"/>
</dbReference>
<evidence type="ECO:0000313" key="2">
    <source>
        <dbReference type="EMBL" id="CAI3986366.1"/>
    </source>
</evidence>
<dbReference type="SUPFAM" id="SSF53335">
    <property type="entry name" value="S-adenosyl-L-methionine-dependent methyltransferases"/>
    <property type="match status" value="1"/>
</dbReference>
<name>A0A9P1C9T9_9DINO</name>
<sequence length="332" mass="36979">MSSVQLLQVITGADPSNCADPESKRRRMSTKSRTEGIVMDIGANFGQSSERYLDAGFQVVAVEPNPAAAKAIRERLGTFISSGELVLEETAIWTSSSAKLYINKEDSEWSSCFETVGSRYDTEAEVVDVKSTDLGALFGKHGTPWYLKLDTEGADGLILDQLATLWPKPPFLSFELNSLVYLKQAAEQGYQDFKVVPQGHHKAKHLLDEHGRPLTHAGDFGEDAIGVSGKSWISQGEAVELCRRLCFVARQCDNRDNCDNCDNDQRAPHAEVHDEHADVQGFAAGPPRYVDRDFATLRACFPVESKNDEEWYDIHCRHQTAANRVKSERREL</sequence>
<dbReference type="Proteomes" id="UP001152797">
    <property type="component" value="Unassembled WGS sequence"/>
</dbReference>
<evidence type="ECO:0000259" key="1">
    <source>
        <dbReference type="Pfam" id="PF05050"/>
    </source>
</evidence>
<proteinExistence type="predicted"/>
<evidence type="ECO:0000313" key="4">
    <source>
        <dbReference type="EMBL" id="CAL4773678.1"/>
    </source>
</evidence>
<gene>
    <name evidence="2" type="ORF">C1SCF055_LOCUS13724</name>
</gene>
<evidence type="ECO:0000313" key="3">
    <source>
        <dbReference type="EMBL" id="CAL1139741.1"/>
    </source>
</evidence>
<dbReference type="NCBIfam" id="TIGR01444">
    <property type="entry name" value="fkbM_fam"/>
    <property type="match status" value="1"/>
</dbReference>
<accession>A0A9P1C9T9</accession>
<dbReference type="AlphaFoldDB" id="A0A9P1C9T9"/>
<dbReference type="Pfam" id="PF05050">
    <property type="entry name" value="Methyltransf_21"/>
    <property type="match status" value="1"/>
</dbReference>
<comment type="caution">
    <text evidence="2">The sequence shown here is derived from an EMBL/GenBank/DDBJ whole genome shotgun (WGS) entry which is preliminary data.</text>
</comment>
<dbReference type="EMBL" id="CAMXCT020001076">
    <property type="protein sequence ID" value="CAL1139741.1"/>
    <property type="molecule type" value="Genomic_DNA"/>
</dbReference>
<dbReference type="EMBL" id="CAMXCT010001076">
    <property type="protein sequence ID" value="CAI3986366.1"/>
    <property type="molecule type" value="Genomic_DNA"/>
</dbReference>